<feature type="transmembrane region" description="Helical" evidence="1">
    <location>
        <begin position="68"/>
        <end position="88"/>
    </location>
</feature>
<feature type="transmembrane region" description="Helical" evidence="1">
    <location>
        <begin position="6"/>
        <end position="29"/>
    </location>
</feature>
<dbReference type="Proteomes" id="UP000289821">
    <property type="component" value="Unassembled WGS sequence"/>
</dbReference>
<feature type="transmembrane region" description="Helical" evidence="1">
    <location>
        <begin position="185"/>
        <end position="203"/>
    </location>
</feature>
<evidence type="ECO:0000313" key="2">
    <source>
        <dbReference type="EMBL" id="RXG15122.1"/>
    </source>
</evidence>
<protein>
    <submittedName>
        <fullName evidence="2">ZIP family zinc transporter</fullName>
    </submittedName>
</protein>
<evidence type="ECO:0000256" key="1">
    <source>
        <dbReference type="SAM" id="Phobius"/>
    </source>
</evidence>
<proteinExistence type="predicted"/>
<comment type="caution">
    <text evidence="2">The sequence shown here is derived from an EMBL/GenBank/DDBJ whole genome shotgun (WGS) entry which is preliminary data.</text>
</comment>
<dbReference type="RefSeq" id="WP_128760732.1">
    <property type="nucleotide sequence ID" value="NZ_QOVI01000003.1"/>
</dbReference>
<accession>A0A4Q0NUR6</accession>
<dbReference type="EMBL" id="QOVI01000003">
    <property type="protein sequence ID" value="RXG15122.1"/>
    <property type="molecule type" value="Genomic_DNA"/>
</dbReference>
<sequence>MTTLEYLLIYAMLSGSTIIIGGIASYYFGAFVKSGLIKAEILHSITAFGGGILMAAVALVLIPYGMETLQIIPVIVSFLGGAFSFYLLDRYLDKQKGSLPQLLGMLADFIPEAIAMGAVFTQDPDLGILLAVVIGLQNVPEAFNAYIDLKEMYSTVLCLAILFVLSFSGVASALVGFYFLADKPLATGVLMLFASGGIVYLIFQDIAPLSKMKKNYIPALGASLGFLSGMIGVKIMG</sequence>
<dbReference type="OrthoDB" id="5766358at2"/>
<dbReference type="AlphaFoldDB" id="A0A4Q0NUR6"/>
<organism evidence="2 3">
    <name type="scientific">Leeuwenhoekiella aestuarii</name>
    <dbReference type="NCBI Taxonomy" id="2249426"/>
    <lineage>
        <taxon>Bacteria</taxon>
        <taxon>Pseudomonadati</taxon>
        <taxon>Bacteroidota</taxon>
        <taxon>Flavobacteriia</taxon>
        <taxon>Flavobacteriales</taxon>
        <taxon>Flavobacteriaceae</taxon>
        <taxon>Leeuwenhoekiella</taxon>
    </lineage>
</organism>
<keyword evidence="1" id="KW-0472">Membrane</keyword>
<name>A0A4Q0NUR6_9FLAO</name>
<gene>
    <name evidence="2" type="ORF">DSM04_1039</name>
</gene>
<feature type="transmembrane region" description="Helical" evidence="1">
    <location>
        <begin position="41"/>
        <end position="62"/>
    </location>
</feature>
<keyword evidence="1" id="KW-1133">Transmembrane helix</keyword>
<reference evidence="2 3" key="1">
    <citation type="submission" date="2018-07" db="EMBL/GenBank/DDBJ databases">
        <title>Leeuwenhoekiella genomics.</title>
        <authorList>
            <person name="Tahon G."/>
            <person name="Willems A."/>
        </authorList>
    </citation>
    <scope>NUCLEOTIDE SEQUENCE [LARGE SCALE GENOMIC DNA]</scope>
    <source>
        <strain evidence="2 3">R-50232</strain>
    </source>
</reference>
<keyword evidence="1" id="KW-0812">Transmembrane</keyword>
<evidence type="ECO:0000313" key="3">
    <source>
        <dbReference type="Proteomes" id="UP000289821"/>
    </source>
</evidence>
<feature type="transmembrane region" description="Helical" evidence="1">
    <location>
        <begin position="215"/>
        <end position="236"/>
    </location>
</feature>
<feature type="transmembrane region" description="Helical" evidence="1">
    <location>
        <begin position="156"/>
        <end position="179"/>
    </location>
</feature>
<keyword evidence="3" id="KW-1185">Reference proteome</keyword>